<feature type="region of interest" description="Disordered" evidence="4">
    <location>
        <begin position="1"/>
        <end position="32"/>
    </location>
</feature>
<dbReference type="PANTHER" id="PTHR24422">
    <property type="entry name" value="CHEMOTAXIS PROTEIN METHYLTRANSFERASE"/>
    <property type="match status" value="1"/>
</dbReference>
<dbReference type="CDD" id="cd02440">
    <property type="entry name" value="AdoMet_MTases"/>
    <property type="match status" value="1"/>
</dbReference>
<dbReference type="RefSeq" id="WP_190250800.1">
    <property type="nucleotide sequence ID" value="NZ_BMPI01000014.1"/>
</dbReference>
<dbReference type="InterPro" id="IPR029063">
    <property type="entry name" value="SAM-dependent_MTases_sf"/>
</dbReference>
<gene>
    <name evidence="6" type="ORF">GCM10007977_034000</name>
</gene>
<protein>
    <submittedName>
        <fullName evidence="6">Protein-glutamate O-methyltransferase</fullName>
    </submittedName>
</protein>
<dbReference type="EMBL" id="BMPI01000014">
    <property type="protein sequence ID" value="GGM29904.1"/>
    <property type="molecule type" value="Genomic_DNA"/>
</dbReference>
<dbReference type="PRINTS" id="PR00996">
    <property type="entry name" value="CHERMTFRASE"/>
</dbReference>
<evidence type="ECO:0000256" key="2">
    <source>
        <dbReference type="ARBA" id="ARBA00022679"/>
    </source>
</evidence>
<organism evidence="6 7">
    <name type="scientific">Dactylosporangium sucinum</name>
    <dbReference type="NCBI Taxonomy" id="1424081"/>
    <lineage>
        <taxon>Bacteria</taxon>
        <taxon>Bacillati</taxon>
        <taxon>Actinomycetota</taxon>
        <taxon>Actinomycetes</taxon>
        <taxon>Micromonosporales</taxon>
        <taxon>Micromonosporaceae</taxon>
        <taxon>Dactylosporangium</taxon>
    </lineage>
</organism>
<dbReference type="GO" id="GO:0008757">
    <property type="term" value="F:S-adenosylmethionine-dependent methyltransferase activity"/>
    <property type="evidence" value="ECO:0007669"/>
    <property type="project" value="InterPro"/>
</dbReference>
<sequence length="489" mass="53616">MSRRHDDHADRGTAGRNERIERRRDDGAGWRRDRGPARAVVAAAGGGPVERLRALLAERLGLAFDPRKDELLAGVLQRRAAQHALSERGYLDRLGTAWRAELAALAEAVTVGETYFFRNAEQFDALGEVVLPARLRARAAQRRLNLLSVGCATGEEAYTVAMVAADRVPASRWELSIVGLDVSRSALRKAMAGRYSRWSLRETPEPVQRRWFRPAGDGVEVDQRLRGPVRFVEHNLTDDHPALFAPDIYDVVLCRNVLMYLTPDAAAGVVDRITRALAPGGYLFLGPTDTLGEGALTLHRSHGTFYYEKVPQVAAPAPVHAARPERSRRELAVGLLADERFADALAVLDAIGGAEADRADVLLVRAATLTQLGDTGRAAELCRRLLDRDTLHPDAHHLLATCLEGDEDHPAAIEQYRVAALLDPAFALPRLRLGLLARRLGDRATAERELDRAIELLARERDERIALFGGGFGRTVLIALCRAELAAAS</sequence>
<reference evidence="6" key="1">
    <citation type="journal article" date="2014" name="Int. J. Syst. Evol. Microbiol.">
        <title>Complete genome sequence of Corynebacterium casei LMG S-19264T (=DSM 44701T), isolated from a smear-ripened cheese.</title>
        <authorList>
            <consortium name="US DOE Joint Genome Institute (JGI-PGF)"/>
            <person name="Walter F."/>
            <person name="Albersmeier A."/>
            <person name="Kalinowski J."/>
            <person name="Ruckert C."/>
        </authorList>
    </citation>
    <scope>NUCLEOTIDE SEQUENCE</scope>
    <source>
        <strain evidence="6">JCM 19831</strain>
    </source>
</reference>
<dbReference type="Pfam" id="PF01739">
    <property type="entry name" value="CheR"/>
    <property type="match status" value="1"/>
</dbReference>
<dbReference type="GO" id="GO:0032259">
    <property type="term" value="P:methylation"/>
    <property type="evidence" value="ECO:0007669"/>
    <property type="project" value="UniProtKB-KW"/>
</dbReference>
<evidence type="ECO:0000256" key="1">
    <source>
        <dbReference type="ARBA" id="ARBA00022603"/>
    </source>
</evidence>
<keyword evidence="3" id="KW-0949">S-adenosyl-L-methionine</keyword>
<comment type="caution">
    <text evidence="6">The sequence shown here is derived from an EMBL/GenBank/DDBJ whole genome shotgun (WGS) entry which is preliminary data.</text>
</comment>
<dbReference type="Gene3D" id="3.40.50.150">
    <property type="entry name" value="Vaccinia Virus protein VP39"/>
    <property type="match status" value="1"/>
</dbReference>
<reference evidence="6" key="2">
    <citation type="submission" date="2020-09" db="EMBL/GenBank/DDBJ databases">
        <authorList>
            <person name="Sun Q."/>
            <person name="Ohkuma M."/>
        </authorList>
    </citation>
    <scope>NUCLEOTIDE SEQUENCE</scope>
    <source>
        <strain evidence="6">JCM 19831</strain>
    </source>
</reference>
<evidence type="ECO:0000313" key="6">
    <source>
        <dbReference type="EMBL" id="GGM29904.1"/>
    </source>
</evidence>
<dbReference type="InterPro" id="IPR011990">
    <property type="entry name" value="TPR-like_helical_dom_sf"/>
</dbReference>
<keyword evidence="1" id="KW-0489">Methyltransferase</keyword>
<evidence type="ECO:0000256" key="4">
    <source>
        <dbReference type="SAM" id="MobiDB-lite"/>
    </source>
</evidence>
<accession>A0A917TP25</accession>
<dbReference type="Proteomes" id="UP000642070">
    <property type="component" value="Unassembled WGS sequence"/>
</dbReference>
<dbReference type="SMART" id="SM00138">
    <property type="entry name" value="MeTrc"/>
    <property type="match status" value="1"/>
</dbReference>
<evidence type="ECO:0000256" key="3">
    <source>
        <dbReference type="ARBA" id="ARBA00022691"/>
    </source>
</evidence>
<dbReference type="SMART" id="SM00028">
    <property type="entry name" value="TPR"/>
    <property type="match status" value="3"/>
</dbReference>
<dbReference type="PROSITE" id="PS50123">
    <property type="entry name" value="CHER"/>
    <property type="match status" value="1"/>
</dbReference>
<dbReference type="SUPFAM" id="SSF48452">
    <property type="entry name" value="TPR-like"/>
    <property type="match status" value="1"/>
</dbReference>
<dbReference type="PANTHER" id="PTHR24422:SF19">
    <property type="entry name" value="CHEMOTAXIS PROTEIN METHYLTRANSFERASE"/>
    <property type="match status" value="1"/>
</dbReference>
<dbReference type="AlphaFoldDB" id="A0A917TP25"/>
<name>A0A917TP25_9ACTN</name>
<proteinExistence type="predicted"/>
<dbReference type="Gene3D" id="1.25.40.10">
    <property type="entry name" value="Tetratricopeptide repeat domain"/>
    <property type="match status" value="1"/>
</dbReference>
<dbReference type="InterPro" id="IPR050903">
    <property type="entry name" value="Bact_Chemotaxis_MeTrfase"/>
</dbReference>
<dbReference type="InterPro" id="IPR022642">
    <property type="entry name" value="CheR_C"/>
</dbReference>
<keyword evidence="7" id="KW-1185">Reference proteome</keyword>
<feature type="domain" description="CheR-type methyltransferase" evidence="5">
    <location>
        <begin position="50"/>
        <end position="312"/>
    </location>
</feature>
<dbReference type="SUPFAM" id="SSF53335">
    <property type="entry name" value="S-adenosyl-L-methionine-dependent methyltransferases"/>
    <property type="match status" value="1"/>
</dbReference>
<evidence type="ECO:0000313" key="7">
    <source>
        <dbReference type="Proteomes" id="UP000642070"/>
    </source>
</evidence>
<evidence type="ECO:0000259" key="5">
    <source>
        <dbReference type="PROSITE" id="PS50123"/>
    </source>
</evidence>
<dbReference type="InterPro" id="IPR000780">
    <property type="entry name" value="CheR_MeTrfase"/>
</dbReference>
<dbReference type="InterPro" id="IPR019734">
    <property type="entry name" value="TPR_rpt"/>
</dbReference>
<keyword evidence="2" id="KW-0808">Transferase</keyword>